<dbReference type="InterPro" id="IPR004273">
    <property type="entry name" value="Dynein_heavy_D6_P-loop"/>
</dbReference>
<dbReference type="Pfam" id="PF03028">
    <property type="entry name" value="Dynein_heavy"/>
    <property type="match status" value="1"/>
</dbReference>
<dbReference type="EMBL" id="VUJU01004185">
    <property type="protein sequence ID" value="KAF0755287.1"/>
    <property type="molecule type" value="Genomic_DNA"/>
</dbReference>
<accession>A0A6G0YGK2</accession>
<dbReference type="Gene3D" id="1.10.8.720">
    <property type="entry name" value="Region D6 of dynein motor"/>
    <property type="match status" value="1"/>
</dbReference>
<gene>
    <name evidence="13" type="ORF">FWK35_00019702</name>
</gene>
<dbReference type="FunFam" id="3.40.50.300:FF:000362">
    <property type="entry name" value="Dynein, axonemal, heavy chain 6"/>
    <property type="match status" value="1"/>
</dbReference>
<sequence length="1090" mass="124866">ALIDEWNQKCLEINIPCSKQFSLIHTLGEPMLIREWNLFGLPADNFSVENGIIVFSSTRWPLMIDPQGQANKWIKTMENTNNISVVKLSNPNYMTSVQKAIEYGYPVLLENVQEDLDAALDPILLKNIYKQDGIDYLRFGDKLLKYNHSFRLYITTRLRNPHYLPDISVKVTLLNFMITKQGLQDQLLGIVVAEERPQLEEKKNELIVESANNNKLLKEIEDKILHVLSSSEGNILEDESAIKVLSSSKSLSADIELKQEIAVVTEKEIDVARDVYIPVSSHSSVLFFCIIDLNNIDPMYQYSLSWFINLYYQGLLDDELFTLFLTEETEIINEHPNPASKWLSDKSWAKIVQASQLPSLNQFYKSIINSNDEWSIWYDSNNPQDTPIPEPFGNIDGLEKLVIIKCIRFDKVIPAIQQYIVSSMGQKYIEPPSFDLADSYKDSTCCSPLIFILSTGTDPMLSLIKLSEDKKINPTDLISISLGQGQGPIASNMIKSGIETGKWVVLQNCHLAVSWMKELDRICDEDIIPSRTHQSFRLWLTSYPSNDFPVSVLENGIKMINEAPKGLSANLLRSYTTYPINDPDFYLSCKNHSGLKTLLFSLCFFHGIIQERRKFGSLGWNIPYEFNDSDFQISVMQLTMFLNDFDEIPYDALLHLFGECNYGGRVTDDNDRRLLKSLLSIYFNSNVTNNYPYTFSESELFYIPQDTSLNGCLEYIKSLPMNPQPEVFGLHQNADITKNNYETNLFLYGTILTQSQITVGGGDKDTNSKIAELAYSIEKNIPDLFDIIEATKKYPTKYEQSMNTVLRQELIRFNKLLSVIKKSLAEVQKAIKGVVVMSSDLEELHTSLVIGRVPVNWINYSYPSLKPLGGYVADLLQRLKFLQDWLDNGMPEVFWISGFYFTQSFLSGVLQNFSRKNKVPIDKLGFEFDVTIYEPNIELMKNPEWGVYYRVRIQLLSIKVLTFTLDKMDIEEFSVFVKGLFLEGARWDRELQILNESYPKILFDTLPIICFRPGIKVHESLGGVGASSPRLQFEKKSYYDAPIYRTSARRGDLSTTGHSTNFVMFMDFLIDRPRDHWIKRGVACLCQLDN</sequence>
<comment type="subcellular location">
    <subcellularLocation>
        <location evidence="1">Cell projection</location>
        <location evidence="1">Cilium</location>
    </subcellularLocation>
    <subcellularLocation>
        <location evidence="2">Cytoplasm</location>
        <location evidence="2">Cytoskeleton</location>
    </subcellularLocation>
</comment>
<dbReference type="Gene3D" id="1.10.8.1220">
    <property type="match status" value="1"/>
</dbReference>
<evidence type="ECO:0000259" key="11">
    <source>
        <dbReference type="Pfam" id="PF18198"/>
    </source>
</evidence>
<dbReference type="GO" id="GO:0007018">
    <property type="term" value="P:microtubule-based movement"/>
    <property type="evidence" value="ECO:0007669"/>
    <property type="project" value="InterPro"/>
</dbReference>
<dbReference type="FunFam" id="1.10.8.720:FF:000001">
    <property type="entry name" value="dynein heavy chain 7, axonemal"/>
    <property type="match status" value="1"/>
</dbReference>
<dbReference type="FunFam" id="3.40.50.300:FF:001145">
    <property type="entry name" value="Putative dynein heavy chain"/>
    <property type="match status" value="1"/>
</dbReference>
<dbReference type="FunFam" id="1.20.1270.280:FF:000001">
    <property type="entry name" value="dynein heavy chain 7, axonemal"/>
    <property type="match status" value="1"/>
</dbReference>
<evidence type="ECO:0000313" key="13">
    <source>
        <dbReference type="EMBL" id="KAF0755287.1"/>
    </source>
</evidence>
<keyword evidence="8" id="KW-0966">Cell projection</keyword>
<name>A0A6G0YGK2_APHCR</name>
<dbReference type="InterPro" id="IPR035706">
    <property type="entry name" value="AAA_9"/>
</dbReference>
<dbReference type="Gene3D" id="1.20.1270.280">
    <property type="match status" value="1"/>
</dbReference>
<dbReference type="Pfam" id="PF18198">
    <property type="entry name" value="AAA_lid_11"/>
    <property type="match status" value="1"/>
</dbReference>
<keyword evidence="6" id="KW-0969">Cilium</keyword>
<dbReference type="PANTHER" id="PTHR22878:SF70">
    <property type="entry name" value="DYNEIN HEAVY CHAIN 2, AXONEMAL"/>
    <property type="match status" value="1"/>
</dbReference>
<keyword evidence="4" id="KW-0547">Nucleotide-binding</keyword>
<reference evidence="13 14" key="1">
    <citation type="submission" date="2019-08" db="EMBL/GenBank/DDBJ databases">
        <title>Whole genome of Aphis craccivora.</title>
        <authorList>
            <person name="Voronova N.V."/>
            <person name="Shulinski R.S."/>
            <person name="Bandarenka Y.V."/>
            <person name="Zhorov D.G."/>
            <person name="Warner D."/>
        </authorList>
    </citation>
    <scope>NUCLEOTIDE SEQUENCE [LARGE SCALE GENOMIC DNA]</scope>
    <source>
        <strain evidence="13">180601</strain>
        <tissue evidence="13">Whole Body</tissue>
    </source>
</reference>
<feature type="domain" description="Dynein heavy chain ATP-binding dynein motor region" evidence="10">
    <location>
        <begin position="34"/>
        <end position="255"/>
    </location>
</feature>
<proteinExistence type="predicted"/>
<evidence type="ECO:0000259" key="12">
    <source>
        <dbReference type="Pfam" id="PF18199"/>
    </source>
</evidence>
<dbReference type="Proteomes" id="UP000478052">
    <property type="component" value="Unassembled WGS sequence"/>
</dbReference>
<comment type="caution">
    <text evidence="13">The sequence shown here is derived from an EMBL/GenBank/DDBJ whole genome shotgun (WGS) entry which is preliminary data.</text>
</comment>
<dbReference type="GO" id="GO:0045505">
    <property type="term" value="F:dynein intermediate chain binding"/>
    <property type="evidence" value="ECO:0007669"/>
    <property type="project" value="InterPro"/>
</dbReference>
<evidence type="ECO:0000256" key="8">
    <source>
        <dbReference type="ARBA" id="ARBA00023273"/>
    </source>
</evidence>
<dbReference type="OrthoDB" id="447173at2759"/>
<feature type="domain" description="Dynein heavy chain C-terminal" evidence="12">
    <location>
        <begin position="749"/>
        <end position="1086"/>
    </location>
</feature>
<keyword evidence="7" id="KW-0206">Cytoskeleton</keyword>
<keyword evidence="14" id="KW-1185">Reference proteome</keyword>
<evidence type="ECO:0000259" key="9">
    <source>
        <dbReference type="Pfam" id="PF03028"/>
    </source>
</evidence>
<feature type="domain" description="Dynein heavy chain AAA lid" evidence="11">
    <location>
        <begin position="596"/>
        <end position="734"/>
    </location>
</feature>
<dbReference type="AlphaFoldDB" id="A0A6G0YGK2"/>
<dbReference type="PANTHER" id="PTHR22878">
    <property type="entry name" value="DYNEIN HEAVY CHAIN 6, AXONEMAL-LIKE-RELATED"/>
    <property type="match status" value="1"/>
</dbReference>
<evidence type="ECO:0000256" key="3">
    <source>
        <dbReference type="ARBA" id="ARBA00022490"/>
    </source>
</evidence>
<keyword evidence="5" id="KW-0175">Coiled coil</keyword>
<dbReference type="GO" id="GO:0005929">
    <property type="term" value="C:cilium"/>
    <property type="evidence" value="ECO:0007669"/>
    <property type="project" value="UniProtKB-SubCell"/>
</dbReference>
<feature type="domain" description="Dynein heavy chain region D6 P-loop" evidence="9">
    <location>
        <begin position="445"/>
        <end position="560"/>
    </location>
</feature>
<dbReference type="GO" id="GO:0008569">
    <property type="term" value="F:minus-end-directed microtubule motor activity"/>
    <property type="evidence" value="ECO:0007669"/>
    <property type="project" value="InterPro"/>
</dbReference>
<dbReference type="InterPro" id="IPR041658">
    <property type="entry name" value="AAA_lid_11"/>
</dbReference>
<dbReference type="Gene3D" id="3.40.50.300">
    <property type="entry name" value="P-loop containing nucleotide triphosphate hydrolases"/>
    <property type="match status" value="2"/>
</dbReference>
<dbReference type="InterPro" id="IPR043160">
    <property type="entry name" value="Dynein_C_barrel"/>
</dbReference>
<evidence type="ECO:0000313" key="14">
    <source>
        <dbReference type="Proteomes" id="UP000478052"/>
    </source>
</evidence>
<evidence type="ECO:0000256" key="1">
    <source>
        <dbReference type="ARBA" id="ARBA00004138"/>
    </source>
</evidence>
<dbReference type="InterPro" id="IPR026983">
    <property type="entry name" value="DHC"/>
</dbReference>
<dbReference type="Gene3D" id="6.10.140.1060">
    <property type="match status" value="1"/>
</dbReference>
<evidence type="ECO:0000259" key="10">
    <source>
        <dbReference type="Pfam" id="PF12781"/>
    </source>
</evidence>
<protein>
    <submittedName>
        <fullName evidence="13">Dynein heavy chain 3, axonemal</fullName>
    </submittedName>
</protein>
<dbReference type="GO" id="GO:0051959">
    <property type="term" value="F:dynein light intermediate chain binding"/>
    <property type="evidence" value="ECO:0007669"/>
    <property type="project" value="InterPro"/>
</dbReference>
<dbReference type="InterPro" id="IPR041228">
    <property type="entry name" value="Dynein_C"/>
</dbReference>
<feature type="non-terminal residue" evidence="13">
    <location>
        <position position="1"/>
    </location>
</feature>
<keyword evidence="3" id="KW-0963">Cytoplasm</keyword>
<dbReference type="Pfam" id="PF12781">
    <property type="entry name" value="AAA_9"/>
    <property type="match status" value="1"/>
</dbReference>
<organism evidence="13 14">
    <name type="scientific">Aphis craccivora</name>
    <name type="common">Cowpea aphid</name>
    <dbReference type="NCBI Taxonomy" id="307492"/>
    <lineage>
        <taxon>Eukaryota</taxon>
        <taxon>Metazoa</taxon>
        <taxon>Ecdysozoa</taxon>
        <taxon>Arthropoda</taxon>
        <taxon>Hexapoda</taxon>
        <taxon>Insecta</taxon>
        <taxon>Pterygota</taxon>
        <taxon>Neoptera</taxon>
        <taxon>Paraneoptera</taxon>
        <taxon>Hemiptera</taxon>
        <taxon>Sternorrhyncha</taxon>
        <taxon>Aphidomorpha</taxon>
        <taxon>Aphidoidea</taxon>
        <taxon>Aphididae</taxon>
        <taxon>Aphidini</taxon>
        <taxon>Aphis</taxon>
        <taxon>Aphis</taxon>
    </lineage>
</organism>
<evidence type="ECO:0000256" key="7">
    <source>
        <dbReference type="ARBA" id="ARBA00023212"/>
    </source>
</evidence>
<dbReference type="InterPro" id="IPR027417">
    <property type="entry name" value="P-loop_NTPase"/>
</dbReference>
<dbReference type="Pfam" id="PF18199">
    <property type="entry name" value="Dynein_C"/>
    <property type="match status" value="1"/>
</dbReference>
<evidence type="ECO:0000256" key="4">
    <source>
        <dbReference type="ARBA" id="ARBA00022741"/>
    </source>
</evidence>
<dbReference type="GO" id="GO:0030286">
    <property type="term" value="C:dynein complex"/>
    <property type="evidence" value="ECO:0007669"/>
    <property type="project" value="InterPro"/>
</dbReference>
<evidence type="ECO:0000256" key="2">
    <source>
        <dbReference type="ARBA" id="ARBA00004245"/>
    </source>
</evidence>
<dbReference type="InterPro" id="IPR042219">
    <property type="entry name" value="AAA_lid_11_sf"/>
</dbReference>
<evidence type="ECO:0000256" key="6">
    <source>
        <dbReference type="ARBA" id="ARBA00023069"/>
    </source>
</evidence>
<dbReference type="Gene3D" id="3.10.490.20">
    <property type="match status" value="1"/>
</dbReference>
<dbReference type="FunFam" id="3.10.490.20:FF:000005">
    <property type="entry name" value="Dynein axonemal heavy chain 6"/>
    <property type="match status" value="1"/>
</dbReference>
<dbReference type="GO" id="GO:0000166">
    <property type="term" value="F:nucleotide binding"/>
    <property type="evidence" value="ECO:0007669"/>
    <property type="project" value="UniProtKB-KW"/>
</dbReference>
<evidence type="ECO:0000256" key="5">
    <source>
        <dbReference type="ARBA" id="ARBA00023054"/>
    </source>
</evidence>